<comment type="similarity">
    <text evidence="2">Belongs to the plant ACBP60 protein family.</text>
</comment>
<dbReference type="Pfam" id="PF20451">
    <property type="entry name" value="Calmod_bind_M"/>
    <property type="match status" value="1"/>
</dbReference>
<dbReference type="InterPro" id="IPR046831">
    <property type="entry name" value="Calmodulin_bind_N"/>
</dbReference>
<evidence type="ECO:0000256" key="1">
    <source>
        <dbReference type="ARBA" id="ARBA00004123"/>
    </source>
</evidence>
<feature type="domain" description="Calmodulin binding protein central" evidence="9">
    <location>
        <begin position="247"/>
        <end position="308"/>
    </location>
</feature>
<evidence type="ECO:0000259" key="8">
    <source>
        <dbReference type="Pfam" id="PF07887"/>
    </source>
</evidence>
<evidence type="ECO:0000256" key="2">
    <source>
        <dbReference type="ARBA" id="ARBA00007214"/>
    </source>
</evidence>
<dbReference type="Pfam" id="PF07887">
    <property type="entry name" value="Calmodulin_bind"/>
    <property type="match status" value="1"/>
</dbReference>
<keyword evidence="5" id="KW-0010">Activator</keyword>
<evidence type="ECO:0000256" key="7">
    <source>
        <dbReference type="ARBA" id="ARBA00023242"/>
    </source>
</evidence>
<dbReference type="PANTHER" id="PTHR31713:SF41">
    <property type="entry name" value="CALMODULIN-BINDING PROTEIN 60 A-LIKE"/>
    <property type="match status" value="1"/>
</dbReference>
<proteinExistence type="inferred from homology"/>
<dbReference type="GO" id="GO:0080142">
    <property type="term" value="P:regulation of salicylic acid biosynthetic process"/>
    <property type="evidence" value="ECO:0007669"/>
    <property type="project" value="TreeGrafter"/>
</dbReference>
<evidence type="ECO:0008006" key="12">
    <source>
        <dbReference type="Google" id="ProtNLM"/>
    </source>
</evidence>
<feature type="domain" description="Calmodulin binding protein C-terminal" evidence="10">
    <location>
        <begin position="314"/>
        <end position="373"/>
    </location>
</feature>
<dbReference type="Pfam" id="PF20452">
    <property type="entry name" value="Calmod_bind_C"/>
    <property type="match status" value="1"/>
</dbReference>
<protein>
    <recommendedName>
        <fullName evidence="12">Calmodulin-binding protein 60 A-like</fullName>
    </recommendedName>
</protein>
<dbReference type="EMBL" id="RXGB01004099">
    <property type="protein sequence ID" value="TMW90546.1"/>
    <property type="molecule type" value="Genomic_DNA"/>
</dbReference>
<sequence length="532" mass="60202">MNDIIMSNSEDLGAHKSNSDDELLFSSPTMKKMLEVMMIQTFDRVLKPTLEKLIRNVVKHELEFAEKKFLFTKGNPEKDIQAPKPRILKLMFLSEVSVPVLTGKEIKGEGGNAIVLVLVDDNTGEIVESGPEASAKVEIVVLRGEFGDDDGGNWTVEEFGSNVVRVREGKKPLLAETVHVRLNKGIGSVDKIKFSHSAIYMKMGMFRLGARFVDTFNSIQVKEARTESFTVKDGRQQYHEKHDPPSLSDGVHRLKNIGRGSKNRLCDVNVRTVEDFLILLLKDCERLKCVLNLKPKMLEETISHAQRCITNERTYSYIDLQEKEGVVFNIIGEVQGLILGGQYLPMHLLSESEKTKAQRLLVSACENWDHVETVDNETFFMQYPSQILPTMNPSNSPSREVPSTSNRIEDLRTSDGHCSTSFQRNASSVIPARVASGISQNDPDSVSISNQEFSNSPIYSPLVQHFWIDQCNYQLEDIFFGFDTHQPHDASASTVNVHNRWKMLLKIFRQSSMRRRAAALKDIQPLKKQRVF</sequence>
<dbReference type="GO" id="GO:0005516">
    <property type="term" value="F:calmodulin binding"/>
    <property type="evidence" value="ECO:0007669"/>
    <property type="project" value="InterPro"/>
</dbReference>
<keyword evidence="6" id="KW-0804">Transcription</keyword>
<comment type="caution">
    <text evidence="11">The sequence shown here is derived from an EMBL/GenBank/DDBJ whole genome shotgun (WGS) entry which is preliminary data.</text>
</comment>
<organism evidence="11">
    <name type="scientific">Solanum chilense</name>
    <name type="common">Tomato</name>
    <name type="synonym">Lycopersicon chilense</name>
    <dbReference type="NCBI Taxonomy" id="4083"/>
    <lineage>
        <taxon>Eukaryota</taxon>
        <taxon>Viridiplantae</taxon>
        <taxon>Streptophyta</taxon>
        <taxon>Embryophyta</taxon>
        <taxon>Tracheophyta</taxon>
        <taxon>Spermatophyta</taxon>
        <taxon>Magnoliopsida</taxon>
        <taxon>eudicotyledons</taxon>
        <taxon>Gunneridae</taxon>
        <taxon>Pentapetalae</taxon>
        <taxon>asterids</taxon>
        <taxon>lamiids</taxon>
        <taxon>Solanales</taxon>
        <taxon>Solanaceae</taxon>
        <taxon>Solanoideae</taxon>
        <taxon>Solaneae</taxon>
        <taxon>Solanum</taxon>
        <taxon>Solanum subgen. Lycopersicon</taxon>
    </lineage>
</organism>
<gene>
    <name evidence="11" type="ORF">EJD97_015563</name>
</gene>
<reference evidence="11" key="1">
    <citation type="submission" date="2019-05" db="EMBL/GenBank/DDBJ databases">
        <title>The de novo reference genome and transcriptome assemblies of the wild tomato species Solanum chilense.</title>
        <authorList>
            <person name="Stam R."/>
            <person name="Nosenko T."/>
            <person name="Hoerger A.C."/>
            <person name="Stephan W."/>
            <person name="Seidel M.A."/>
            <person name="Kuhn J.M.M."/>
            <person name="Haberer G."/>
            <person name="Tellier A."/>
        </authorList>
    </citation>
    <scope>NUCLEOTIDE SEQUENCE</scope>
    <source>
        <tissue evidence="11">Mature leaves</tissue>
    </source>
</reference>
<feature type="domain" description="Calmodulin binding protein-like N-terminal" evidence="8">
    <location>
        <begin position="88"/>
        <end position="233"/>
    </location>
</feature>
<keyword evidence="7" id="KW-0539">Nucleus</keyword>
<dbReference type="PANTHER" id="PTHR31713">
    <property type="entry name" value="OS02G0177800 PROTEIN"/>
    <property type="match status" value="1"/>
</dbReference>
<evidence type="ECO:0000313" key="11">
    <source>
        <dbReference type="EMBL" id="TMW90546.1"/>
    </source>
</evidence>
<dbReference type="GO" id="GO:0003700">
    <property type="term" value="F:DNA-binding transcription factor activity"/>
    <property type="evidence" value="ECO:0007669"/>
    <property type="project" value="TreeGrafter"/>
</dbReference>
<accession>A0A6N2B7I1</accession>
<dbReference type="GO" id="GO:0043565">
    <property type="term" value="F:sequence-specific DNA binding"/>
    <property type="evidence" value="ECO:0007669"/>
    <property type="project" value="TreeGrafter"/>
</dbReference>
<keyword evidence="4" id="KW-0238">DNA-binding</keyword>
<evidence type="ECO:0000256" key="4">
    <source>
        <dbReference type="ARBA" id="ARBA00023125"/>
    </source>
</evidence>
<dbReference type="AlphaFoldDB" id="A0A6N2B7I1"/>
<evidence type="ECO:0000256" key="3">
    <source>
        <dbReference type="ARBA" id="ARBA00023015"/>
    </source>
</evidence>
<name>A0A6N2B7I1_SOLCI</name>
<evidence type="ECO:0000256" key="5">
    <source>
        <dbReference type="ARBA" id="ARBA00023159"/>
    </source>
</evidence>
<dbReference type="InterPro" id="IPR012416">
    <property type="entry name" value="CBP60"/>
</dbReference>
<evidence type="ECO:0000256" key="6">
    <source>
        <dbReference type="ARBA" id="ARBA00023163"/>
    </source>
</evidence>
<keyword evidence="3" id="KW-0805">Transcription regulation</keyword>
<evidence type="ECO:0000259" key="9">
    <source>
        <dbReference type="Pfam" id="PF20451"/>
    </source>
</evidence>
<dbReference type="GO" id="GO:0005634">
    <property type="term" value="C:nucleus"/>
    <property type="evidence" value="ECO:0007669"/>
    <property type="project" value="UniProtKB-SubCell"/>
</dbReference>
<evidence type="ECO:0000259" key="10">
    <source>
        <dbReference type="Pfam" id="PF20452"/>
    </source>
</evidence>
<dbReference type="InterPro" id="IPR046830">
    <property type="entry name" value="Calmod_bind_M"/>
</dbReference>
<comment type="subcellular location">
    <subcellularLocation>
        <location evidence="1">Nucleus</location>
    </subcellularLocation>
</comment>
<dbReference type="InterPro" id="IPR046829">
    <property type="entry name" value="Calmod_bind_C"/>
</dbReference>